<dbReference type="AlphaFoldDB" id="A0A0F9I0X1"/>
<comment type="caution">
    <text evidence="1">The sequence shown here is derived from an EMBL/GenBank/DDBJ whole genome shotgun (WGS) entry which is preliminary data.</text>
</comment>
<evidence type="ECO:0008006" key="2">
    <source>
        <dbReference type="Google" id="ProtNLM"/>
    </source>
</evidence>
<evidence type="ECO:0000313" key="1">
    <source>
        <dbReference type="EMBL" id="KKM21137.1"/>
    </source>
</evidence>
<gene>
    <name evidence="1" type="ORF">LCGC14_1638430</name>
</gene>
<reference evidence="1" key="1">
    <citation type="journal article" date="2015" name="Nature">
        <title>Complex archaea that bridge the gap between prokaryotes and eukaryotes.</title>
        <authorList>
            <person name="Spang A."/>
            <person name="Saw J.H."/>
            <person name="Jorgensen S.L."/>
            <person name="Zaremba-Niedzwiedzka K."/>
            <person name="Martijn J."/>
            <person name="Lind A.E."/>
            <person name="van Eijk R."/>
            <person name="Schleper C."/>
            <person name="Guy L."/>
            <person name="Ettema T.J."/>
        </authorList>
    </citation>
    <scope>NUCLEOTIDE SEQUENCE</scope>
</reference>
<proteinExistence type="predicted"/>
<name>A0A0F9I0X1_9ZZZZ</name>
<dbReference type="EMBL" id="LAZR01013616">
    <property type="protein sequence ID" value="KKM21137.1"/>
    <property type="molecule type" value="Genomic_DNA"/>
</dbReference>
<feature type="non-terminal residue" evidence="1">
    <location>
        <position position="379"/>
    </location>
</feature>
<accession>A0A0F9I0X1</accession>
<organism evidence="1">
    <name type="scientific">marine sediment metagenome</name>
    <dbReference type="NCBI Taxonomy" id="412755"/>
    <lineage>
        <taxon>unclassified sequences</taxon>
        <taxon>metagenomes</taxon>
        <taxon>ecological metagenomes</taxon>
    </lineage>
</organism>
<sequence>MAEEGLAWGGYETKKTRAMIEAELWAKEIGFTIKGKGAVLIDLWSPDEHLIFLDGKKVYEEENNFGYPPICVQKVPIGSMLAGENQLQYQCESIFFLVRELINEYNRCVSIMQTHNLKAIKPPAKQKKRDGGKASEYDDVMAMGANTAMYTDEDISPIDFGDAKRSMVFALQEINKALDDGTLSRITLGDLPGELSAIALLQIEQGQGQVFMPRLGTRGLLKEQTAKMFISQIIATGQTTVEIGTPGHKKTFKVSDLEGEYDIVYKYANKSPETDFARLSLARQYKEADMLDELTILTDIMKRDDPEGDLGKLRRQRLRRLSPTLVMYDGLMALADDVEAGDESAKDEIDIVEAELGVRLDQILDGNLPTPEAEPAPKP</sequence>
<protein>
    <recommendedName>
        <fullName evidence="2">Portal protein</fullName>
    </recommendedName>
</protein>